<reference evidence="1 2" key="1">
    <citation type="journal article" date="2020" name="Cell">
        <title>Large-Scale Comparative Analyses of Tick Genomes Elucidate Their Genetic Diversity and Vector Capacities.</title>
        <authorList>
            <consortium name="Tick Genome and Microbiome Consortium (TIGMIC)"/>
            <person name="Jia N."/>
            <person name="Wang J."/>
            <person name="Shi W."/>
            <person name="Du L."/>
            <person name="Sun Y."/>
            <person name="Zhan W."/>
            <person name="Jiang J.F."/>
            <person name="Wang Q."/>
            <person name="Zhang B."/>
            <person name="Ji P."/>
            <person name="Bell-Sakyi L."/>
            <person name="Cui X.M."/>
            <person name="Yuan T.T."/>
            <person name="Jiang B.G."/>
            <person name="Yang W.F."/>
            <person name="Lam T.T."/>
            <person name="Chang Q.C."/>
            <person name="Ding S.J."/>
            <person name="Wang X.J."/>
            <person name="Zhu J.G."/>
            <person name="Ruan X.D."/>
            <person name="Zhao L."/>
            <person name="Wei J.T."/>
            <person name="Ye R.Z."/>
            <person name="Que T.C."/>
            <person name="Du C.H."/>
            <person name="Zhou Y.H."/>
            <person name="Cheng J.X."/>
            <person name="Dai P.F."/>
            <person name="Guo W.B."/>
            <person name="Han X.H."/>
            <person name="Huang E.J."/>
            <person name="Li L.F."/>
            <person name="Wei W."/>
            <person name="Gao Y.C."/>
            <person name="Liu J.Z."/>
            <person name="Shao H.Z."/>
            <person name="Wang X."/>
            <person name="Wang C.C."/>
            <person name="Yang T.C."/>
            <person name="Huo Q.B."/>
            <person name="Li W."/>
            <person name="Chen H.Y."/>
            <person name="Chen S.E."/>
            <person name="Zhou L.G."/>
            <person name="Ni X.B."/>
            <person name="Tian J.H."/>
            <person name="Sheng Y."/>
            <person name="Liu T."/>
            <person name="Pan Y.S."/>
            <person name="Xia L.Y."/>
            <person name="Li J."/>
            <person name="Zhao F."/>
            <person name="Cao W.C."/>
        </authorList>
    </citation>
    <scope>NUCLEOTIDE SEQUENCE [LARGE SCALE GENOMIC DNA]</scope>
    <source>
        <strain evidence="1">Iper-2018</strain>
    </source>
</reference>
<evidence type="ECO:0000313" key="2">
    <source>
        <dbReference type="Proteomes" id="UP000805193"/>
    </source>
</evidence>
<dbReference type="Proteomes" id="UP000805193">
    <property type="component" value="Unassembled WGS sequence"/>
</dbReference>
<keyword evidence="2" id="KW-1185">Reference proteome</keyword>
<proteinExistence type="predicted"/>
<gene>
    <name evidence="1" type="ORF">HPB47_009465</name>
</gene>
<name>A0AC60P1U0_IXOPE</name>
<sequence>MENPGHHSAPVDLSRSAPPGASAPSLNPCPSPNLSPVFNPSLVSALGQGLNQGLNGPASPNPPLNLGPSLHQSSSLHPSSNLLPPALYGRGLDAYGGLGGGGGNGGVGTEASECRLVEYRGERVAAFVQRGGGGELLLCLPQAFELFLKHLVGGLHTVYTKLKRLGISPIVCNVEQVRVLRGLGAIQPGVNRCKLLACRDFDALYRDCTTASSRPGRPPKRSGLMLALANSNVQSGSVAAAAQSFQAAKKLRTDGDLSAVFANGEVYDESVDKTTLLLNCLRQQMTDSAGRAQTQAAQTPLANGRPESAGRNDVAAMSPPERRPTPVSTHRSMAPPELAMDDSCYMSLEQNTCDVKHSGTSYAYEAAAAPLVAVDQGTVSDGSARGASMEDSPDEGDSSKGSCCREDLVGAAAVLGAGLSSDVGSLHEAALVRAYDVYSMEALLRNIQTLLRVAADGARHHERQMSLEKVLYQRRLRRERRSRRKVQEQLQDEVKRRLKFEETLRENSAEAVRFLSDALDTKDGAETQFRLDAEQKMHDCAMSLYAPEAPRCGSPGR</sequence>
<evidence type="ECO:0000313" key="1">
    <source>
        <dbReference type="EMBL" id="KAG0413381.1"/>
    </source>
</evidence>
<protein>
    <submittedName>
        <fullName evidence="1">Uncharacterized protein</fullName>
    </submittedName>
</protein>
<organism evidence="1 2">
    <name type="scientific">Ixodes persulcatus</name>
    <name type="common">Taiga tick</name>
    <dbReference type="NCBI Taxonomy" id="34615"/>
    <lineage>
        <taxon>Eukaryota</taxon>
        <taxon>Metazoa</taxon>
        <taxon>Ecdysozoa</taxon>
        <taxon>Arthropoda</taxon>
        <taxon>Chelicerata</taxon>
        <taxon>Arachnida</taxon>
        <taxon>Acari</taxon>
        <taxon>Parasitiformes</taxon>
        <taxon>Ixodida</taxon>
        <taxon>Ixodoidea</taxon>
        <taxon>Ixodidae</taxon>
        <taxon>Ixodinae</taxon>
        <taxon>Ixodes</taxon>
    </lineage>
</organism>
<accession>A0AC60P1U0</accession>
<dbReference type="EMBL" id="JABSTQ010011266">
    <property type="protein sequence ID" value="KAG0413381.1"/>
    <property type="molecule type" value="Genomic_DNA"/>
</dbReference>
<comment type="caution">
    <text evidence="1">The sequence shown here is derived from an EMBL/GenBank/DDBJ whole genome shotgun (WGS) entry which is preliminary data.</text>
</comment>